<dbReference type="EMBL" id="QOVW01000073">
    <property type="protein sequence ID" value="RDB35838.1"/>
    <property type="molecule type" value="Genomic_DNA"/>
</dbReference>
<accession>A0A369KPT3</accession>
<keyword evidence="3" id="KW-1185">Reference proteome</keyword>
<gene>
    <name evidence="2" type="ORF">DCC88_08020</name>
</gene>
<reference evidence="2" key="1">
    <citation type="submission" date="2018-04" db="EMBL/GenBank/DDBJ databases">
        <title>Draft genome sequence of the Candidatus Spirobacillus cienkowskii, a pathogen of freshwater Daphnia species, reconstructed from hemolymph metagenomic reads.</title>
        <authorList>
            <person name="Bresciani L."/>
            <person name="Lemos L.N."/>
            <person name="Wale N."/>
            <person name="Lin J.Y."/>
            <person name="Fernandes G.R."/>
            <person name="Duffy M.A."/>
            <person name="Rodrigues J.M."/>
        </authorList>
    </citation>
    <scope>NUCLEOTIDE SEQUENCE [LARGE SCALE GENOMIC DNA]</scope>
    <source>
        <strain evidence="2">Binning01</strain>
    </source>
</reference>
<evidence type="ECO:0000313" key="2">
    <source>
        <dbReference type="EMBL" id="RDB35838.1"/>
    </source>
</evidence>
<comment type="caution">
    <text evidence="2">The sequence shown here is derived from an EMBL/GenBank/DDBJ whole genome shotgun (WGS) entry which is preliminary data.</text>
</comment>
<sequence length="635" mass="73537">MEFRNEIIPQDIFQNFMNVTPKHLHNQKLNFQRISIHHSRILYAINNNNQTTIPISDACTIENGGIISNAVFNEITNNTDLNFVKSTCLKQWIRNSLVTCIPAAGAAARFFCDLQKLINSIEETVPELKKLINKNEIIINDKRRNQIIDYLNNFILSSFLEKTMNSKLYKNNNTIFDTVNFIKSQLFNKNTIIKSQHINNILVTYTISNFILENYQNIPKALLPATNENDTFLKLKIIEQFHLFHSLGNVLIVPPEMKNNFELEIQKVISNFTDQKYISNIDNNVNYKNYVNNWIVLEQGFDLSTIRFHIDGKPYLDSNGNISLVSAGHGELIHLFNDIADSFPEAECLHIRNIDNIIGTQETQQDALLNLSKVFKVVRQCLEYLRLQIQIIVENKNNLHKAKISDIEVFNILLYFSKLINNNSLHKELLNCYQQEQSISFLLIIKTLGQLFHWPLDEFQNYNITTWIQLLDKLENPLSVFGVVQKEKNDTGGGPVFVKLQDNSNIKLCLEMPHASENDCKNYFGDNGKVTHFNPVLVFFELRTHDISKNEKEKIGKKVNYAKLFDERFWLLTQREHMGNPVCYHETVLYELIGNSAVTNLLFIEVPRSLFHPHKSYADTIGKSRHSYGFDEIIS</sequence>
<name>A0A369KPT3_9BACT</name>
<protein>
    <submittedName>
        <fullName evidence="2">DUF4301 family protein</fullName>
    </submittedName>
</protein>
<dbReference type="Pfam" id="PF14134">
    <property type="entry name" value="DUF4301"/>
    <property type="match status" value="2"/>
</dbReference>
<proteinExistence type="predicted"/>
<evidence type="ECO:0000259" key="1">
    <source>
        <dbReference type="Pfam" id="PF14134"/>
    </source>
</evidence>
<feature type="domain" description="DUF4301" evidence="1">
    <location>
        <begin position="466"/>
        <end position="621"/>
    </location>
</feature>
<dbReference type="AlphaFoldDB" id="A0A369KPT3"/>
<dbReference type="InterPro" id="IPR025393">
    <property type="entry name" value="DUF4301"/>
</dbReference>
<feature type="domain" description="DUF4301" evidence="1">
    <location>
        <begin position="47"/>
        <end position="425"/>
    </location>
</feature>
<dbReference type="Proteomes" id="UP000253934">
    <property type="component" value="Unassembled WGS sequence"/>
</dbReference>
<evidence type="ECO:0000313" key="3">
    <source>
        <dbReference type="Proteomes" id="UP000253934"/>
    </source>
</evidence>
<organism evidence="2 3">
    <name type="scientific">Spirobacillus cienkowskii</name>
    <dbReference type="NCBI Taxonomy" id="495820"/>
    <lineage>
        <taxon>Bacteria</taxon>
        <taxon>Pseudomonadati</taxon>
        <taxon>Bdellovibrionota</taxon>
        <taxon>Oligoflexia</taxon>
        <taxon>Silvanigrellales</taxon>
        <taxon>Spirobacillus</taxon>
    </lineage>
</organism>